<dbReference type="PANTHER" id="PTHR12599:SF0">
    <property type="entry name" value="PTERIN-4-ALPHA-CARBINOLAMINE DEHYDRATASE"/>
    <property type="match status" value="1"/>
</dbReference>
<dbReference type="Pfam" id="PF01329">
    <property type="entry name" value="Pterin_4a"/>
    <property type="match status" value="1"/>
</dbReference>
<evidence type="ECO:0000313" key="7">
    <source>
        <dbReference type="EMBL" id="GEA89436.1"/>
    </source>
</evidence>
<dbReference type="SUPFAM" id="SSF54593">
    <property type="entry name" value="Glyoxalase/Bleomycin resistance protein/Dihydroxybiphenyl dioxygenase"/>
    <property type="match status" value="1"/>
</dbReference>
<comment type="catalytic activity">
    <reaction evidence="1">
        <text>(4aS,6R)-4a-hydroxy-L-erythro-5,6,7,8-tetrahydrobiopterin = (6R)-L-erythro-6,7-dihydrobiopterin + H2O</text>
        <dbReference type="Rhea" id="RHEA:11920"/>
        <dbReference type="ChEBI" id="CHEBI:15377"/>
        <dbReference type="ChEBI" id="CHEBI:15642"/>
        <dbReference type="ChEBI" id="CHEBI:43120"/>
        <dbReference type="EC" id="4.2.1.96"/>
    </reaction>
</comment>
<evidence type="ECO:0000256" key="2">
    <source>
        <dbReference type="ARBA" id="ARBA00006472"/>
    </source>
</evidence>
<evidence type="ECO:0000256" key="5">
    <source>
        <dbReference type="ARBA" id="ARBA00023239"/>
    </source>
</evidence>
<dbReference type="PANTHER" id="PTHR12599">
    <property type="entry name" value="PTERIN-4-ALPHA-CARBINOLAMINE DEHYDRATASE"/>
    <property type="match status" value="1"/>
</dbReference>
<protein>
    <recommendedName>
        <fullName evidence="4">Putative pterin-4-alpha-carbinolamine dehydratase</fullName>
        <ecNumber evidence="3">4.2.1.96</ecNumber>
    </recommendedName>
</protein>
<keyword evidence="5" id="KW-0456">Lyase</keyword>
<dbReference type="Proteomes" id="UP000317046">
    <property type="component" value="Unassembled WGS sequence"/>
</dbReference>
<comment type="similarity">
    <text evidence="2">Belongs to the pterin-4-alpha-carbinolamine dehydratase family.</text>
</comment>
<accession>A0A4Y3L187</accession>
<reference evidence="7" key="1">
    <citation type="submission" date="2019-06" db="EMBL/GenBank/DDBJ databases">
        <title>Whole genome shotgun sequence of Cellulomonas cellasea NBRC 3753.</title>
        <authorList>
            <person name="Hosoyama A."/>
            <person name="Uohara A."/>
            <person name="Ohji S."/>
            <person name="Ichikawa N."/>
        </authorList>
    </citation>
    <scope>NUCLEOTIDE SEQUENCE [LARGE SCALE GENOMIC DNA]</scope>
    <source>
        <strain evidence="7">NBRC 3753</strain>
    </source>
</reference>
<keyword evidence="8" id="KW-1185">Reference proteome</keyword>
<dbReference type="InterPro" id="IPR029068">
    <property type="entry name" value="Glyas_Bleomycin-R_OHBP_Dase"/>
</dbReference>
<dbReference type="InterPro" id="IPR001533">
    <property type="entry name" value="Pterin_deHydtase"/>
</dbReference>
<organism evidence="7 8">
    <name type="scientific">Cellulomonas cellasea</name>
    <dbReference type="NCBI Taxonomy" id="43670"/>
    <lineage>
        <taxon>Bacteria</taxon>
        <taxon>Bacillati</taxon>
        <taxon>Actinomycetota</taxon>
        <taxon>Actinomycetes</taxon>
        <taxon>Micrococcales</taxon>
        <taxon>Cellulomonadaceae</taxon>
        <taxon>Cellulomonas</taxon>
    </lineage>
</organism>
<dbReference type="InterPro" id="IPR036428">
    <property type="entry name" value="PCD_sf"/>
</dbReference>
<dbReference type="EMBL" id="BJLR01000031">
    <property type="protein sequence ID" value="GEA89436.1"/>
    <property type="molecule type" value="Genomic_DNA"/>
</dbReference>
<dbReference type="SUPFAM" id="SSF55248">
    <property type="entry name" value="PCD-like"/>
    <property type="match status" value="1"/>
</dbReference>
<feature type="domain" description="Glyoxalase-like" evidence="6">
    <location>
        <begin position="123"/>
        <end position="231"/>
    </location>
</feature>
<dbReference type="GO" id="GO:0006729">
    <property type="term" value="P:tetrahydrobiopterin biosynthetic process"/>
    <property type="evidence" value="ECO:0007669"/>
    <property type="project" value="InterPro"/>
</dbReference>
<dbReference type="GO" id="GO:0008124">
    <property type="term" value="F:4-alpha-hydroxytetrahydrobiopterin dehydratase activity"/>
    <property type="evidence" value="ECO:0007669"/>
    <property type="project" value="UniProtKB-EC"/>
</dbReference>
<dbReference type="Gene3D" id="3.30.1360.20">
    <property type="entry name" value="Transcriptional coactivator/pterin dehydratase"/>
    <property type="match status" value="1"/>
</dbReference>
<dbReference type="Pfam" id="PF18029">
    <property type="entry name" value="Glyoxalase_6"/>
    <property type="match status" value="1"/>
</dbReference>
<dbReference type="AlphaFoldDB" id="A0A4Y3L187"/>
<sequence>MRVGGGWDAGRMTTPRTTLTATEVSAQVDARHWRVLLNRVHAAFHTGSFERGLELATRIAAVAEQLDHHPDVHLTYPRVQVSVLTHDAGGLTAKDVALAAAISAVADELGLDAEVPVLSALEVAIDALDIPAVYPFWRAVLGYVPEELPGADDPSPALLDPAGRGPAVWFQQMDAPRPQRNRIHLDVTVPHDVAEERVAAALAAGGHLVSDERAPAFWVLADAEGNEACVCTWQARD</sequence>
<comment type="caution">
    <text evidence="7">The sequence shown here is derived from an EMBL/GenBank/DDBJ whole genome shotgun (WGS) entry which is preliminary data.</text>
</comment>
<evidence type="ECO:0000259" key="6">
    <source>
        <dbReference type="Pfam" id="PF18029"/>
    </source>
</evidence>
<evidence type="ECO:0000313" key="8">
    <source>
        <dbReference type="Proteomes" id="UP000317046"/>
    </source>
</evidence>
<evidence type="ECO:0000256" key="4">
    <source>
        <dbReference type="ARBA" id="ARBA00021735"/>
    </source>
</evidence>
<gene>
    <name evidence="7" type="ORF">CCE01nite_33850</name>
</gene>
<dbReference type="EC" id="4.2.1.96" evidence="3"/>
<name>A0A4Y3L187_9CELL</name>
<dbReference type="CDD" id="cd00488">
    <property type="entry name" value="PCD_DCoH"/>
    <property type="match status" value="1"/>
</dbReference>
<evidence type="ECO:0000256" key="1">
    <source>
        <dbReference type="ARBA" id="ARBA00001554"/>
    </source>
</evidence>
<dbReference type="Gene3D" id="3.10.180.10">
    <property type="entry name" value="2,3-Dihydroxybiphenyl 1,2-Dioxygenase, domain 1"/>
    <property type="match status" value="1"/>
</dbReference>
<dbReference type="InterPro" id="IPR041581">
    <property type="entry name" value="Glyoxalase_6"/>
</dbReference>
<proteinExistence type="inferred from homology"/>
<evidence type="ECO:0000256" key="3">
    <source>
        <dbReference type="ARBA" id="ARBA00013252"/>
    </source>
</evidence>